<dbReference type="EMBL" id="JAOPEN010000006">
    <property type="protein sequence ID" value="KAJ4856738.1"/>
    <property type="molecule type" value="Genomic_DNA"/>
</dbReference>
<dbReference type="InterPro" id="IPR010497">
    <property type="entry name" value="Epoxide_hydro_N"/>
</dbReference>
<name>A0A9W9BB71_9HYPO</name>
<reference evidence="5" key="1">
    <citation type="submission" date="2022-09" db="EMBL/GenBank/DDBJ databases">
        <title>Chromosome-level assembly of Trichoderma breve T069, a fungus used in development of biopesticide product.</title>
        <authorList>
            <person name="Lin R."/>
            <person name="Liu T."/>
        </authorList>
    </citation>
    <scope>NUCLEOTIDE SEQUENCE</scope>
    <source>
        <strain evidence="5">T069</strain>
    </source>
</reference>
<dbReference type="PRINTS" id="PR00412">
    <property type="entry name" value="EPOXHYDRLASE"/>
</dbReference>
<dbReference type="AlphaFoldDB" id="A0A9W9BB71"/>
<dbReference type="GeneID" id="80872004"/>
<evidence type="ECO:0000313" key="6">
    <source>
        <dbReference type="Proteomes" id="UP001140511"/>
    </source>
</evidence>
<evidence type="ECO:0000256" key="2">
    <source>
        <dbReference type="ARBA" id="ARBA00022797"/>
    </source>
</evidence>
<evidence type="ECO:0000259" key="4">
    <source>
        <dbReference type="Pfam" id="PF06441"/>
    </source>
</evidence>
<dbReference type="Gene3D" id="3.40.50.1820">
    <property type="entry name" value="alpha/beta hydrolase"/>
    <property type="match status" value="1"/>
</dbReference>
<dbReference type="PANTHER" id="PTHR21661">
    <property type="entry name" value="EPOXIDE HYDROLASE 1-RELATED"/>
    <property type="match status" value="1"/>
</dbReference>
<accession>A0A9W9BB71</accession>
<dbReference type="InterPro" id="IPR000639">
    <property type="entry name" value="Epox_hydrolase-like"/>
</dbReference>
<proteinExistence type="inferred from homology"/>
<dbReference type="InterPro" id="IPR029058">
    <property type="entry name" value="AB_hydrolase_fold"/>
</dbReference>
<keyword evidence="6" id="KW-1185">Reference proteome</keyword>
<dbReference type="InterPro" id="IPR016292">
    <property type="entry name" value="Epoxide_hydrolase"/>
</dbReference>
<sequence length="401" mass="45891">MKDLKGHQIRPAIIVLTMNDQVNDSAAIESFTLHIPQGDIDDLKRRIAQTRWADKEVTDGGFQGTPLSIAQKVASYWKDEYDWRRFEREVNQYPQYTTRIGNLSIHFFHIRSNEPNAKAILLTHGWPGSFVEFLKCIPLLIDPASNGGRSDEAFHVVIPSLPGWGFTEPPKEVGWNMEHTAKALVTLMEQRLGYEKWFAQGGDYGAAITTLMAQMRPKGLVAIHLNLLLSIPKTLENPTDEESRALEAFHITQNEMSGWKWISSTRPQTIAYLLSDSAVGQAMWIYDKYQDWTDNSGDPVDALTLDEMLDNISVHWFSRSAGSISRVFWEDRHFNFDFGLVDMPVAILVFEKDIFKHPKKWAEKGYPNMIHFHTVDKGKHFGAFERPEILVKDIRLGFANR</sequence>
<evidence type="ECO:0000256" key="1">
    <source>
        <dbReference type="ARBA" id="ARBA00010088"/>
    </source>
</evidence>
<dbReference type="Pfam" id="PF06441">
    <property type="entry name" value="EHN"/>
    <property type="match status" value="1"/>
</dbReference>
<protein>
    <submittedName>
        <fullName evidence="5">Alpha/beta hydrolase fold domain-containing protein</fullName>
    </submittedName>
</protein>
<dbReference type="PIRSF" id="PIRSF001112">
    <property type="entry name" value="Epoxide_hydrolase"/>
    <property type="match status" value="1"/>
</dbReference>
<organism evidence="5 6">
    <name type="scientific">Trichoderma breve</name>
    <dbReference type="NCBI Taxonomy" id="2034170"/>
    <lineage>
        <taxon>Eukaryota</taxon>
        <taxon>Fungi</taxon>
        <taxon>Dikarya</taxon>
        <taxon>Ascomycota</taxon>
        <taxon>Pezizomycotina</taxon>
        <taxon>Sordariomycetes</taxon>
        <taxon>Hypocreomycetidae</taxon>
        <taxon>Hypocreales</taxon>
        <taxon>Hypocreaceae</taxon>
        <taxon>Trichoderma</taxon>
    </lineage>
</organism>
<dbReference type="Proteomes" id="UP001140511">
    <property type="component" value="Unassembled WGS sequence"/>
</dbReference>
<evidence type="ECO:0000256" key="3">
    <source>
        <dbReference type="ARBA" id="ARBA00022801"/>
    </source>
</evidence>
<dbReference type="GO" id="GO:0097176">
    <property type="term" value="P:epoxide metabolic process"/>
    <property type="evidence" value="ECO:0007669"/>
    <property type="project" value="TreeGrafter"/>
</dbReference>
<keyword evidence="2" id="KW-0058">Aromatic hydrocarbons catabolism</keyword>
<feature type="domain" description="Epoxide hydrolase N-terminal" evidence="4">
    <location>
        <begin position="28"/>
        <end position="133"/>
    </location>
</feature>
<dbReference type="RefSeq" id="XP_056025794.1">
    <property type="nucleotide sequence ID" value="XM_056177316.1"/>
</dbReference>
<comment type="similarity">
    <text evidence="1">Belongs to the peptidase S33 family.</text>
</comment>
<comment type="caution">
    <text evidence="5">The sequence shown here is derived from an EMBL/GenBank/DDBJ whole genome shotgun (WGS) entry which is preliminary data.</text>
</comment>
<keyword evidence="3 5" id="KW-0378">Hydrolase</keyword>
<dbReference type="PANTHER" id="PTHR21661:SF35">
    <property type="entry name" value="EPOXIDE HYDROLASE"/>
    <property type="match status" value="1"/>
</dbReference>
<dbReference type="GO" id="GO:0004301">
    <property type="term" value="F:epoxide hydrolase activity"/>
    <property type="evidence" value="ECO:0007669"/>
    <property type="project" value="TreeGrafter"/>
</dbReference>
<dbReference type="SUPFAM" id="SSF53474">
    <property type="entry name" value="alpha/beta-Hydrolases"/>
    <property type="match status" value="1"/>
</dbReference>
<gene>
    <name evidence="5" type="ORF">T069G_10106</name>
</gene>
<evidence type="ECO:0000313" key="5">
    <source>
        <dbReference type="EMBL" id="KAJ4856738.1"/>
    </source>
</evidence>